<dbReference type="PROSITE" id="PS51257">
    <property type="entry name" value="PROKAR_LIPOPROTEIN"/>
    <property type="match status" value="1"/>
</dbReference>
<protein>
    <submittedName>
        <fullName evidence="2">Glycine zipper family protein</fullName>
    </submittedName>
</protein>
<evidence type="ECO:0000313" key="3">
    <source>
        <dbReference type="Proteomes" id="UP000444174"/>
    </source>
</evidence>
<name>A0A843YKV2_9RHOB</name>
<feature type="chain" id="PRO_5032496551" evidence="1">
    <location>
        <begin position="22"/>
        <end position="119"/>
    </location>
</feature>
<evidence type="ECO:0000313" key="2">
    <source>
        <dbReference type="EMBL" id="MQQ09799.1"/>
    </source>
</evidence>
<sequence length="119" mass="12138">MKLAYCLPFLLVAAACGQSGAEYEPILDGAPSAAFQVDLTACQSLARDQKQFDSETVQAAVLGAGIGAVLGEVDSSDDPWGGAVVGALVGGASGVADADERREEIVVECMRGRGHRVVG</sequence>
<proteinExistence type="predicted"/>
<dbReference type="Proteomes" id="UP000444174">
    <property type="component" value="Unassembled WGS sequence"/>
</dbReference>
<keyword evidence="3" id="KW-1185">Reference proteome</keyword>
<comment type="caution">
    <text evidence="2">The sequence shown here is derived from an EMBL/GenBank/DDBJ whole genome shotgun (WGS) entry which is preliminary data.</text>
</comment>
<accession>A0A843YKV2</accession>
<reference evidence="2 3" key="1">
    <citation type="submission" date="2019-10" db="EMBL/GenBank/DDBJ databases">
        <title>Epibacterium sp. nov., isolated from seawater.</title>
        <authorList>
            <person name="Zhang X."/>
            <person name="Li N."/>
        </authorList>
    </citation>
    <scope>NUCLEOTIDE SEQUENCE [LARGE SCALE GENOMIC DNA]</scope>
    <source>
        <strain evidence="2 3">SM1979</strain>
    </source>
</reference>
<organism evidence="2 3">
    <name type="scientific">Tritonibacter litoralis</name>
    <dbReference type="NCBI Taxonomy" id="2662264"/>
    <lineage>
        <taxon>Bacteria</taxon>
        <taxon>Pseudomonadati</taxon>
        <taxon>Pseudomonadota</taxon>
        <taxon>Alphaproteobacteria</taxon>
        <taxon>Rhodobacterales</taxon>
        <taxon>Paracoccaceae</taxon>
        <taxon>Tritonibacter</taxon>
    </lineage>
</organism>
<gene>
    <name evidence="2" type="ORF">GFB49_15135</name>
</gene>
<dbReference type="RefSeq" id="WP_153216775.1">
    <property type="nucleotide sequence ID" value="NZ_WIBF01000010.1"/>
</dbReference>
<dbReference type="EMBL" id="WIBF01000010">
    <property type="protein sequence ID" value="MQQ09799.1"/>
    <property type="molecule type" value="Genomic_DNA"/>
</dbReference>
<feature type="signal peptide" evidence="1">
    <location>
        <begin position="1"/>
        <end position="21"/>
    </location>
</feature>
<keyword evidence="1" id="KW-0732">Signal</keyword>
<evidence type="ECO:0000256" key="1">
    <source>
        <dbReference type="SAM" id="SignalP"/>
    </source>
</evidence>
<dbReference type="AlphaFoldDB" id="A0A843YKV2"/>